<proteinExistence type="predicted"/>
<accession>A0A1H0PUX3</accession>
<gene>
    <name evidence="2" type="ORF">SAMN04489867_1371</name>
</gene>
<dbReference type="EMBL" id="LT629711">
    <property type="protein sequence ID" value="SDP08309.1"/>
    <property type="molecule type" value="Genomic_DNA"/>
</dbReference>
<reference evidence="3" key="1">
    <citation type="submission" date="2016-10" db="EMBL/GenBank/DDBJ databases">
        <authorList>
            <person name="Varghese N."/>
            <person name="Submissions S."/>
        </authorList>
    </citation>
    <scope>NUCLEOTIDE SEQUENCE [LARGE SCALE GENOMIC DNA]</scope>
    <source>
        <strain evidence="3">DSM 22329</strain>
    </source>
</reference>
<organism evidence="2 3">
    <name type="scientific">Pedococcus dokdonensis</name>
    <dbReference type="NCBI Taxonomy" id="443156"/>
    <lineage>
        <taxon>Bacteria</taxon>
        <taxon>Bacillati</taxon>
        <taxon>Actinomycetota</taxon>
        <taxon>Actinomycetes</taxon>
        <taxon>Micrococcales</taxon>
        <taxon>Intrasporangiaceae</taxon>
        <taxon>Pedococcus</taxon>
    </lineage>
</organism>
<feature type="domain" description="PPM-type phosphatase" evidence="1">
    <location>
        <begin position="15"/>
        <end position="195"/>
    </location>
</feature>
<dbReference type="InterPro" id="IPR001932">
    <property type="entry name" value="PPM-type_phosphatase-like_dom"/>
</dbReference>
<sequence length="292" mass="30609">MQVSWATSAGHAERPGHVNEDFVGAVADAVVVLDGAGIPGAEHLCHHGVAWYTRRLGGALLGRLPDHGRPLTDLLAAAIEEVAGLHRDTCDVADSSSPQATVAVARVAADHVDCLLLGDCTLLLARPGQDPDVLTDRREEAVRQECLRALTGMPLGSAAHDRALSGVRAEFRAGRNTVGGFWVAKDDPAAAHEAVVETASLEGLGGVGLLTNGVARLVDPYGRAGWGEVAMVLGTDGPTALVRWLRDVEGAPDDDWEAPDDDWEAPDDATAAWLALPRPSGDAHPPATRLVR</sequence>
<dbReference type="RefSeq" id="WP_091783232.1">
    <property type="nucleotide sequence ID" value="NZ_LT629711.1"/>
</dbReference>
<dbReference type="SUPFAM" id="SSF81606">
    <property type="entry name" value="PP2C-like"/>
    <property type="match status" value="1"/>
</dbReference>
<dbReference type="InterPro" id="IPR036457">
    <property type="entry name" value="PPM-type-like_dom_sf"/>
</dbReference>
<evidence type="ECO:0000313" key="3">
    <source>
        <dbReference type="Proteomes" id="UP000199077"/>
    </source>
</evidence>
<dbReference type="AlphaFoldDB" id="A0A1H0PUX3"/>
<evidence type="ECO:0000259" key="1">
    <source>
        <dbReference type="Pfam" id="PF13672"/>
    </source>
</evidence>
<evidence type="ECO:0000313" key="2">
    <source>
        <dbReference type="EMBL" id="SDP08309.1"/>
    </source>
</evidence>
<dbReference type="STRING" id="443156.SAMN04489867_1371"/>
<dbReference type="OrthoDB" id="3190646at2"/>
<dbReference type="Gene3D" id="3.60.40.10">
    <property type="entry name" value="PPM-type phosphatase domain"/>
    <property type="match status" value="1"/>
</dbReference>
<dbReference type="Proteomes" id="UP000199077">
    <property type="component" value="Chromosome I"/>
</dbReference>
<protein>
    <submittedName>
        <fullName evidence="2">Protein phosphatase 2C</fullName>
    </submittedName>
</protein>
<dbReference type="Pfam" id="PF13672">
    <property type="entry name" value="PP2C_2"/>
    <property type="match status" value="1"/>
</dbReference>
<name>A0A1H0PUX3_9MICO</name>
<keyword evidence="3" id="KW-1185">Reference proteome</keyword>